<accession>A0A1G9VFL2</accession>
<dbReference type="Proteomes" id="UP000199370">
    <property type="component" value="Unassembled WGS sequence"/>
</dbReference>
<keyword evidence="3" id="KW-0808">Transferase</keyword>
<dbReference type="InterPro" id="IPR029063">
    <property type="entry name" value="SAM-dependent_MTases_sf"/>
</dbReference>
<dbReference type="Gene3D" id="3.40.50.150">
    <property type="entry name" value="Vaccinia Virus protein VP39"/>
    <property type="match status" value="1"/>
</dbReference>
<dbReference type="OrthoDB" id="6027at2157"/>
<reference evidence="3 4" key="1">
    <citation type="submission" date="2016-10" db="EMBL/GenBank/DDBJ databases">
        <authorList>
            <person name="de Groot N.N."/>
        </authorList>
    </citation>
    <scope>NUCLEOTIDE SEQUENCE [LARGE SCALE GENOMIC DNA]</scope>
    <source>
        <strain evidence="4">EB21,IBRC-M 10013,KCTC 4048</strain>
    </source>
</reference>
<dbReference type="STRING" id="996166.SAMN05192554_10683"/>
<dbReference type="PANTHER" id="PTHR44516:SF11">
    <property type="entry name" value="2-METHYL-6-PHYTYL-1,4-HYDROQUINONE METHYLTRANSFERASE 2, CHLOROPLASTIC"/>
    <property type="match status" value="1"/>
</dbReference>
<dbReference type="PROSITE" id="PS51734">
    <property type="entry name" value="SAM_MPBQ_MSBQ_MT"/>
    <property type="match status" value="1"/>
</dbReference>
<dbReference type="PANTHER" id="PTHR44516">
    <property type="entry name" value="2-METHYL-6-PHYTYL-1,4-HYDROQUINONE METHYLTRANSFERASE, CHLOROPLASTIC"/>
    <property type="match status" value="1"/>
</dbReference>
<evidence type="ECO:0000313" key="4">
    <source>
        <dbReference type="Proteomes" id="UP000199370"/>
    </source>
</evidence>
<evidence type="ECO:0000313" key="3">
    <source>
        <dbReference type="EMBL" id="SDM70890.1"/>
    </source>
</evidence>
<dbReference type="AlphaFoldDB" id="A0A1G9VFL2"/>
<keyword evidence="3" id="KW-0489">Methyltransferase</keyword>
<feature type="domain" description="MPBQ/MBSQ family SAM-binding methyltransferase profile" evidence="2">
    <location>
        <begin position="2"/>
        <end position="204"/>
    </location>
</feature>
<dbReference type="GO" id="GO:0032259">
    <property type="term" value="P:methylation"/>
    <property type="evidence" value="ECO:0007669"/>
    <property type="project" value="UniProtKB-KW"/>
</dbReference>
<dbReference type="InterPro" id="IPR031164">
    <property type="entry name" value="SAM_MPBQ_MSBQ_MT"/>
</dbReference>
<proteinExistence type="predicted"/>
<sequence length="264" mass="29184">MGILENKARARLFYKYLSQVYDKINPFIWNEEMRTEAIGMLDIQADDRILDVGCGTGFATEGLLGHENVDEVWGLDQSPHQLEKAFAKFGRTGPVHFNMGDAERLPFATDSFDIIWSSGSIEYWPNPVRALREFRRVVKPGGQILVVGPNYPKTTIMQKVADAIMLFYDEAEADRMFNEAGLEDVRHRLMGPSYDPDVAITTVARVPGGEDEVASTPAEEPEPDMAGDRGAGSDNVEPDEEPEPDMAGDRGAGSDNVEPDEATD</sequence>
<dbReference type="InterPro" id="IPR013216">
    <property type="entry name" value="Methyltransf_11"/>
</dbReference>
<dbReference type="GO" id="GO:0051741">
    <property type="term" value="F:2-methyl-6-phytyl-1,4-benzoquinone methyltransferase activity"/>
    <property type="evidence" value="ECO:0007669"/>
    <property type="project" value="InterPro"/>
</dbReference>
<dbReference type="CDD" id="cd02440">
    <property type="entry name" value="AdoMet_MTases"/>
    <property type="match status" value="1"/>
</dbReference>
<keyword evidence="4" id="KW-1185">Reference proteome</keyword>
<name>A0A1G9VFL2_9EURY</name>
<protein>
    <submittedName>
        <fullName evidence="3">Demethylmenaquinone methyltransferase / 2-methoxy-6-polyprenyl-1,4-benzoquinol methylase</fullName>
    </submittedName>
</protein>
<evidence type="ECO:0000259" key="2">
    <source>
        <dbReference type="PROSITE" id="PS51734"/>
    </source>
</evidence>
<feature type="compositionally biased region" description="Acidic residues" evidence="1">
    <location>
        <begin position="209"/>
        <end position="225"/>
    </location>
</feature>
<feature type="region of interest" description="Disordered" evidence="1">
    <location>
        <begin position="207"/>
        <end position="264"/>
    </location>
</feature>
<dbReference type="SUPFAM" id="SSF53335">
    <property type="entry name" value="S-adenosyl-L-methionine-dependent methyltransferases"/>
    <property type="match status" value="1"/>
</dbReference>
<gene>
    <name evidence="3" type="ORF">SAMN05192554_10683</name>
</gene>
<feature type="compositionally biased region" description="Acidic residues" evidence="1">
    <location>
        <begin position="236"/>
        <end position="246"/>
    </location>
</feature>
<dbReference type="Pfam" id="PF08241">
    <property type="entry name" value="Methyltransf_11"/>
    <property type="match status" value="1"/>
</dbReference>
<organism evidence="3 4">
    <name type="scientific">Haloarchaeobius iranensis</name>
    <dbReference type="NCBI Taxonomy" id="996166"/>
    <lineage>
        <taxon>Archaea</taxon>
        <taxon>Methanobacteriati</taxon>
        <taxon>Methanobacteriota</taxon>
        <taxon>Stenosarchaea group</taxon>
        <taxon>Halobacteria</taxon>
        <taxon>Halobacteriales</taxon>
        <taxon>Halorubellaceae</taxon>
        <taxon>Haloarchaeobius</taxon>
    </lineage>
</organism>
<dbReference type="InterPro" id="IPR044649">
    <property type="entry name" value="MPBQ/MSBQ_MT"/>
</dbReference>
<dbReference type="EMBL" id="FNIA01000006">
    <property type="protein sequence ID" value="SDM70890.1"/>
    <property type="molecule type" value="Genomic_DNA"/>
</dbReference>
<evidence type="ECO:0000256" key="1">
    <source>
        <dbReference type="SAM" id="MobiDB-lite"/>
    </source>
</evidence>